<gene>
    <name evidence="1" type="ordered locus">Metok_1616</name>
</gene>
<name>F8AKV7_METOI</name>
<evidence type="ECO:0000313" key="2">
    <source>
        <dbReference type="Proteomes" id="UP000009296"/>
    </source>
</evidence>
<dbReference type="EMBL" id="CP002792">
    <property type="protein sequence ID" value="AEH07579.1"/>
    <property type="molecule type" value="Genomic_DNA"/>
</dbReference>
<evidence type="ECO:0000313" key="1">
    <source>
        <dbReference type="EMBL" id="AEH07579.1"/>
    </source>
</evidence>
<dbReference type="HOGENOM" id="CLU_2519799_0_0_2"/>
<dbReference type="GeneID" id="10773774"/>
<accession>F8AKV7</accession>
<organism evidence="1 2">
    <name type="scientific">Methanothermococcus okinawensis (strain DSM 14208 / JCM 11175 / IH1)</name>
    <dbReference type="NCBI Taxonomy" id="647113"/>
    <lineage>
        <taxon>Archaea</taxon>
        <taxon>Methanobacteriati</taxon>
        <taxon>Methanobacteriota</taxon>
        <taxon>Methanomada group</taxon>
        <taxon>Methanococci</taxon>
        <taxon>Methanococcales</taxon>
        <taxon>Methanococcaceae</taxon>
        <taxon>Methanothermococcus</taxon>
    </lineage>
</organism>
<dbReference type="Proteomes" id="UP000009296">
    <property type="component" value="Chromosome"/>
</dbReference>
<protein>
    <submittedName>
        <fullName evidence="1">Uncharacterized protein</fullName>
    </submittedName>
</protein>
<keyword evidence="2" id="KW-1185">Reference proteome</keyword>
<reference evidence="1" key="1">
    <citation type="submission" date="2011-05" db="EMBL/GenBank/DDBJ databases">
        <title>Complete sequence of chromosome of Methanothermococcus okinawensis IH1.</title>
        <authorList>
            <consortium name="US DOE Joint Genome Institute"/>
            <person name="Lucas S."/>
            <person name="Han J."/>
            <person name="Lapidus A."/>
            <person name="Cheng J.-F."/>
            <person name="Goodwin L."/>
            <person name="Pitluck S."/>
            <person name="Peters L."/>
            <person name="Mikhailova N."/>
            <person name="Held B."/>
            <person name="Han C."/>
            <person name="Tapia R."/>
            <person name="Land M."/>
            <person name="Hauser L."/>
            <person name="Kyrpides N."/>
            <person name="Ivanova N."/>
            <person name="Pagani I."/>
            <person name="Sieprawska-Lupa M."/>
            <person name="Takai K."/>
            <person name="Miyazaki J."/>
            <person name="Whitman W."/>
            <person name="Woyke T."/>
        </authorList>
    </citation>
    <scope>NUCLEOTIDE SEQUENCE [LARGE SCALE GENOMIC DNA]</scope>
    <source>
        <strain evidence="1">IH1</strain>
    </source>
</reference>
<proteinExistence type="predicted"/>
<dbReference type="AlphaFoldDB" id="F8AKV7"/>
<sequence>MCCCVNNNLDRTGDNRENGIIVVNITVICDNPISKNYVLIKGEPKNVSLYRFYYINEDIPGSGVFEKIKTIPLKKIRENKYLEL</sequence>
<dbReference type="KEGG" id="mok:Metok_1616"/>
<dbReference type="RefSeq" id="WP_013867753.1">
    <property type="nucleotide sequence ID" value="NC_015636.1"/>
</dbReference>
<dbReference type="OrthoDB" id="384338at2157"/>